<proteinExistence type="predicted"/>
<gene>
    <name evidence="5" type="ORF">SAMN05660236_0245</name>
</gene>
<dbReference type="InterPro" id="IPR045032">
    <property type="entry name" value="PEL"/>
</dbReference>
<dbReference type="InterPro" id="IPR003599">
    <property type="entry name" value="Ig_sub"/>
</dbReference>
<evidence type="ECO:0000256" key="2">
    <source>
        <dbReference type="SAM" id="SignalP"/>
    </source>
</evidence>
<feature type="domain" description="Immunoglobulin" evidence="3">
    <location>
        <begin position="840"/>
        <end position="951"/>
    </location>
</feature>
<dbReference type="Gene3D" id="2.60.40.10">
    <property type="entry name" value="Immunoglobulins"/>
    <property type="match status" value="2"/>
</dbReference>
<dbReference type="InterPro" id="IPR002022">
    <property type="entry name" value="Pec_lyase"/>
</dbReference>
<dbReference type="NCBIfam" id="TIGR04131">
    <property type="entry name" value="Bac_Flav_CTERM"/>
    <property type="match status" value="1"/>
</dbReference>
<dbReference type="InterPro" id="IPR026341">
    <property type="entry name" value="T9SS_type_B"/>
</dbReference>
<dbReference type="Gene3D" id="2.160.20.10">
    <property type="entry name" value="Single-stranded right-handed beta-helix, Pectin lyase-like"/>
    <property type="match status" value="1"/>
</dbReference>
<keyword evidence="6" id="KW-1185">Reference proteome</keyword>
<evidence type="ECO:0000313" key="5">
    <source>
        <dbReference type="EMBL" id="SKC41012.1"/>
    </source>
</evidence>
<dbReference type="STRING" id="688867.SAMN05660236_0245"/>
<keyword evidence="2" id="KW-0732">Signal</keyword>
<sequence length="1647" mass="171672">MQRLEKKGTIMPLPFCCLKFIQTYLFIGLMLTSLAVHAQSTCYETVTLPSDGKFGGGDVPGSKLIGTTYGAGEGPGIYIVADGGYRLYLNGELLTYDNAAGRVRFIPMTFLPGKNAISIVGVNGHGAPGVLMHLDELEKPYVTGAGWKALNNPPDDSWKKESYNDSAWPAATIAANGTLTSLPSGGSLSSPTFPSNSLAKWIWSGSKSDKNVVLRYTFNIKAVGFGALTTGGKRSNIVIVKDETDLLNLLSDTTSRIILIPEGVFDFRNYRIEPNSKVCETPCQKFGTACGTTPATPGLTYKRNITPTTSCEGKYITIKSWDRLIGVTRNKSIIGMGRGASLRGASFYSNQNGNVKNIIFRNLKVWDVNPHIIEAGGGIELINVEKLWVDHCSFKWISDGNDVNQAKEVTFSWDHWDGYNEFQCNGRDFYAALVQDSDVTYDHMYWDGGSGRNPKAYKNTRVHVLNNYHKDNIYAAVSSFNGTAEVRVEGNYFEKVCFVTYKTEETSRIYCNKNKYVNTAGFLLHQTAVKTEPTDVVFTPPYKYTIDLADSIPTLVMARAGAGGPWGTMPRYTDTAGRYNTAPDVTISAPSLTEVVVTATDGNGIGKVELYSGITKIGEVQNAPYKLNVGADTCTRSIVAKVYDTKGLATMSLPVTLCRSLIIHKYKVNKGPWVTGASATVHEGDTIKFSPRPSTVLSAWSWKGPGNYSASTREIQLAKVSSAQAGVYTVTLSDGAGCSSSENFTLTVTSPVKYTLATTATPSAGGTVSGAGSYNSGDVVTVKATPTAGYTFTGWSGDATGTSSSISVTMNGNKTVTANFQLIKYTLTATATPSAGGTVSGAGSYNSGDIVTVKATAAPGYSFIGWSGDATGTSSSITITIDGNKTVTANFQLIKYTLTVTATPSAGGTVSGAGSYNSGDIVTVKATPAAGYTFTGWSGDATGTSSSITITIDGNKTVTANFQLIKYTLTTTATPSAGGTVIGAGSYNSGDVVTVKATPAAGYIFTGWSGDAAGSSPSVVITMNGNKSIVANFQVKAPDKYTLTTIGSPAAGGTLSGGGSYNSGDVVTVTATPATGYTFTGWSGDATGTSSTVAITMSSNKTVTANFQLIKYTLTTTATPSAAGTVIGAGSYNSGDVVTVKATPAAGYIFTGWSGDAAGSSPSVAITMNGNKSIVANFQVKAPDKYTLTTTTTPSAGGTVIGAGSYNSGDVVTIKATPAAGYTFTGWSGDATGTSPSVAITMNGNKSVVANFQVKAPDKYTLTTIGSPAAGGTLSGGGSYNSGDVVTVKATPAAGYTFTGWSGDATGTSSSITITMNGNKTVTANFQLKSPDRYTLTITASPAAGGAVSGSGSYNAGDVVTVKAIPEAGYTFTGWSGDASGISPSITITMDGNKIITANFQLRAPDKYTLTTTAFPIEGGAVSGAGSYYNAGDVVTVKAIPEAGYTFTGWSGDASGISPSITITMDGNKIITANFQLKAPDKYTLTTTAFPIEGGSVSGAGSYDAGTVVTLMVTPTTGYIFTGWSGDVVDTSPAVTITMNSDKSVTANFEEQSKESVTVKPPKLFSPDNRGDASTETWQIENAYLLDGAEIVVYNRQGQKVYSSIGYSSPWDGTSAGNPLPDGAYFYIIVYSDHKKQTGSVTIARLN</sequence>
<dbReference type="OrthoDB" id="1490014at2"/>
<evidence type="ECO:0000256" key="1">
    <source>
        <dbReference type="ARBA" id="ARBA00023239"/>
    </source>
</evidence>
<feature type="domain" description="Immunoglobulin" evidence="3">
    <location>
        <begin position="676"/>
        <end position="749"/>
    </location>
</feature>
<dbReference type="Pfam" id="PF17957">
    <property type="entry name" value="Big_7"/>
    <property type="match status" value="1"/>
</dbReference>
<name>A0A1T5IPJ8_9BACT</name>
<reference evidence="5 6" key="1">
    <citation type="submission" date="2017-02" db="EMBL/GenBank/DDBJ databases">
        <authorList>
            <person name="Peterson S.W."/>
        </authorList>
    </citation>
    <scope>NUCLEOTIDE SEQUENCE [LARGE SCALE GENOMIC DNA]</scope>
    <source>
        <strain evidence="5 6">DSM 25262</strain>
    </source>
</reference>
<dbReference type="SMART" id="SM00656">
    <property type="entry name" value="Amb_all"/>
    <property type="match status" value="1"/>
</dbReference>
<feature type="signal peptide" evidence="2">
    <location>
        <begin position="1"/>
        <end position="38"/>
    </location>
</feature>
<dbReference type="InterPro" id="IPR011050">
    <property type="entry name" value="Pectin_lyase_fold/virulence"/>
</dbReference>
<dbReference type="PANTHER" id="PTHR31683:SF18">
    <property type="entry name" value="PECTATE LYASE 21-RELATED"/>
    <property type="match status" value="1"/>
</dbReference>
<feature type="chain" id="PRO_5013364141" evidence="2">
    <location>
        <begin position="39"/>
        <end position="1647"/>
    </location>
</feature>
<dbReference type="RefSeq" id="WP_079684888.1">
    <property type="nucleotide sequence ID" value="NZ_FUZU01000001.1"/>
</dbReference>
<dbReference type="Pfam" id="PF13585">
    <property type="entry name" value="CHU_C"/>
    <property type="match status" value="1"/>
</dbReference>
<dbReference type="Pfam" id="PF18998">
    <property type="entry name" value="Flg_new_2"/>
    <property type="match status" value="11"/>
</dbReference>
<dbReference type="GO" id="GO:0030570">
    <property type="term" value="F:pectate lyase activity"/>
    <property type="evidence" value="ECO:0007669"/>
    <property type="project" value="InterPro"/>
</dbReference>
<dbReference type="InterPro" id="IPR012334">
    <property type="entry name" value="Pectin_lyas_fold"/>
</dbReference>
<feature type="domain" description="Pectate lyase" evidence="4">
    <location>
        <begin position="294"/>
        <end position="499"/>
    </location>
</feature>
<evidence type="ECO:0000313" key="6">
    <source>
        <dbReference type="Proteomes" id="UP000190961"/>
    </source>
</evidence>
<dbReference type="EMBL" id="FUZU01000001">
    <property type="protein sequence ID" value="SKC41012.1"/>
    <property type="molecule type" value="Genomic_DNA"/>
</dbReference>
<accession>A0A1T5IPJ8</accession>
<organism evidence="5 6">
    <name type="scientific">Ohtaekwangia koreensis</name>
    <dbReference type="NCBI Taxonomy" id="688867"/>
    <lineage>
        <taxon>Bacteria</taxon>
        <taxon>Pseudomonadati</taxon>
        <taxon>Bacteroidota</taxon>
        <taxon>Cytophagia</taxon>
        <taxon>Cytophagales</taxon>
        <taxon>Fulvivirgaceae</taxon>
        <taxon>Ohtaekwangia</taxon>
    </lineage>
</organism>
<dbReference type="InterPro" id="IPR044060">
    <property type="entry name" value="Bacterial_rp_domain"/>
</dbReference>
<protein>
    <submittedName>
        <fullName evidence="5">Listeria/Bacterioides repeat-containing protein/gliding motility-associated C-terminal domain-containing protein</fullName>
    </submittedName>
</protein>
<evidence type="ECO:0000259" key="3">
    <source>
        <dbReference type="SMART" id="SM00409"/>
    </source>
</evidence>
<dbReference type="SMART" id="SM00409">
    <property type="entry name" value="IG"/>
    <property type="match status" value="2"/>
</dbReference>
<dbReference type="InterPro" id="IPR013378">
    <property type="entry name" value="InlB-like_B-rpt"/>
</dbReference>
<evidence type="ECO:0000259" key="4">
    <source>
        <dbReference type="SMART" id="SM00656"/>
    </source>
</evidence>
<dbReference type="NCBIfam" id="TIGR02543">
    <property type="entry name" value="List_Bact_rpt"/>
    <property type="match status" value="11"/>
</dbReference>
<dbReference type="Proteomes" id="UP000190961">
    <property type="component" value="Unassembled WGS sequence"/>
</dbReference>
<dbReference type="PANTHER" id="PTHR31683">
    <property type="entry name" value="PECTATE LYASE 18-RELATED"/>
    <property type="match status" value="1"/>
</dbReference>
<keyword evidence="1" id="KW-0456">Lyase</keyword>
<dbReference type="InterPro" id="IPR013783">
    <property type="entry name" value="Ig-like_fold"/>
</dbReference>
<dbReference type="Gene3D" id="2.60.120.260">
    <property type="entry name" value="Galactose-binding domain-like"/>
    <property type="match status" value="1"/>
</dbReference>
<dbReference type="SUPFAM" id="SSF51126">
    <property type="entry name" value="Pectin lyase-like"/>
    <property type="match status" value="1"/>
</dbReference>